<dbReference type="Proteomes" id="UP001207654">
    <property type="component" value="Unassembled WGS sequence"/>
</dbReference>
<reference evidence="1 2" key="1">
    <citation type="submission" date="2022-11" db="EMBL/GenBank/DDBJ databases">
        <title>Minimal conservation of predation-associated metabolite biosynthetic gene clusters underscores biosynthetic potential of Myxococcota including descriptions for ten novel species: Archangium lansinium sp. nov., Myxococcus landrumus sp. nov., Nannocystis bai.</title>
        <authorList>
            <person name="Ahearne A."/>
            <person name="Stevens C."/>
            <person name="Phillips K."/>
        </authorList>
    </citation>
    <scope>NUCLEOTIDE SEQUENCE [LARGE SCALE GENOMIC DNA]</scope>
    <source>
        <strain evidence="1 2">MIWBW</strain>
    </source>
</reference>
<dbReference type="Gene3D" id="1.20.910.10">
    <property type="entry name" value="Heme oxygenase-like"/>
    <property type="match status" value="1"/>
</dbReference>
<keyword evidence="2" id="KW-1185">Reference proteome</keyword>
<organism evidence="1 2">
    <name type="scientific">Archangium lansingense</name>
    <dbReference type="NCBI Taxonomy" id="2995310"/>
    <lineage>
        <taxon>Bacteria</taxon>
        <taxon>Pseudomonadati</taxon>
        <taxon>Myxococcota</taxon>
        <taxon>Myxococcia</taxon>
        <taxon>Myxococcales</taxon>
        <taxon>Cystobacterineae</taxon>
        <taxon>Archangiaceae</taxon>
        <taxon>Archangium</taxon>
    </lineage>
</organism>
<dbReference type="InterPro" id="IPR016084">
    <property type="entry name" value="Haem_Oase-like_multi-hlx"/>
</dbReference>
<protein>
    <submittedName>
        <fullName evidence="1">DUF3050 domain-containing protein</fullName>
    </submittedName>
</protein>
<evidence type="ECO:0000313" key="2">
    <source>
        <dbReference type="Proteomes" id="UP001207654"/>
    </source>
</evidence>
<sequence>MRHISAAMDTAPLAHASHLSRLIPILEGPRRGLVEHPIYTRLSELGALRDFMGAHVFAVWDFMSLLKTLQRRLTCVEVPWMPPADTECARWINEVVLAEETDEVRPGEFRSHFELYLEAMREAGADERPMLRFLEALRAGAAPTSAVEHAPLAARAFVLHTLTLTRASTHEVAAAFLFGREQLLPSVFEHVLRAVEPLGGRCDSLRLYLERHIHLDGQEHGVRAEQLLCRLCGEDTRKWREAEAAALLSLEARRSLWDGVLRG</sequence>
<dbReference type="EMBL" id="JAPNKA010000001">
    <property type="protein sequence ID" value="MCY1075850.1"/>
    <property type="molecule type" value="Genomic_DNA"/>
</dbReference>
<dbReference type="Pfam" id="PF11251">
    <property type="entry name" value="DUF3050"/>
    <property type="match status" value="1"/>
</dbReference>
<name>A0ABT4A2I9_9BACT</name>
<evidence type="ECO:0000313" key="1">
    <source>
        <dbReference type="EMBL" id="MCY1075850.1"/>
    </source>
</evidence>
<proteinExistence type="predicted"/>
<accession>A0ABT4A2I9</accession>
<gene>
    <name evidence="1" type="ORF">OV287_15360</name>
</gene>
<dbReference type="InterPro" id="IPR024423">
    <property type="entry name" value="DUF3050"/>
</dbReference>
<comment type="caution">
    <text evidence="1">The sequence shown here is derived from an EMBL/GenBank/DDBJ whole genome shotgun (WGS) entry which is preliminary data.</text>
</comment>
<dbReference type="RefSeq" id="WP_267534764.1">
    <property type="nucleotide sequence ID" value="NZ_JAPNKA010000001.1"/>
</dbReference>
<dbReference type="SUPFAM" id="SSF48613">
    <property type="entry name" value="Heme oxygenase-like"/>
    <property type="match status" value="1"/>
</dbReference>